<feature type="compositionally biased region" description="Polar residues" evidence="1">
    <location>
        <begin position="128"/>
        <end position="139"/>
    </location>
</feature>
<name>U6GJL1_EIMAC</name>
<feature type="region of interest" description="Disordered" evidence="1">
    <location>
        <begin position="65"/>
        <end position="160"/>
    </location>
</feature>
<keyword evidence="3" id="KW-1185">Reference proteome</keyword>
<gene>
    <name evidence="2" type="ORF">EAH_00036950</name>
</gene>
<dbReference type="VEuPathDB" id="ToxoDB:EAH_00036950"/>
<evidence type="ECO:0000313" key="2">
    <source>
        <dbReference type="EMBL" id="CDI78779.1"/>
    </source>
</evidence>
<reference evidence="2" key="2">
    <citation type="submission" date="2013-10" db="EMBL/GenBank/DDBJ databases">
        <authorList>
            <person name="Aslett M."/>
        </authorList>
    </citation>
    <scope>NUCLEOTIDE SEQUENCE</scope>
    <source>
        <strain evidence="2">Houghton</strain>
    </source>
</reference>
<sequence>MNIQPSPSGSSLIRAGFFFNFSLNLIIRPAAGAYTSATAFTASREQTGSPLLTYIGSCLFLSLSEEAEAQAEGEEEEAEEDAEEGVEEGDEEEEVEAQAGEEEEVEEVEGELEVEVEEEEEEEEDATVSINTTSPSSSAAKAEIPTAASGPSGVKKERYS</sequence>
<accession>U6GJL1</accession>
<evidence type="ECO:0000313" key="3">
    <source>
        <dbReference type="Proteomes" id="UP000018050"/>
    </source>
</evidence>
<dbReference type="Proteomes" id="UP000018050">
    <property type="component" value="Unassembled WGS sequence"/>
</dbReference>
<feature type="compositionally biased region" description="Acidic residues" evidence="1">
    <location>
        <begin position="65"/>
        <end position="126"/>
    </location>
</feature>
<dbReference type="AlphaFoldDB" id="U6GJL1"/>
<dbReference type="EMBL" id="HG670913">
    <property type="protein sequence ID" value="CDI78779.1"/>
    <property type="molecule type" value="Genomic_DNA"/>
</dbReference>
<dbReference type="GeneID" id="25271765"/>
<protein>
    <submittedName>
        <fullName evidence="2">Uncharacterized protein</fullName>
    </submittedName>
</protein>
<proteinExistence type="predicted"/>
<evidence type="ECO:0000256" key="1">
    <source>
        <dbReference type="SAM" id="MobiDB-lite"/>
    </source>
</evidence>
<reference evidence="2" key="1">
    <citation type="submission" date="2013-10" db="EMBL/GenBank/DDBJ databases">
        <title>Genomic analysis of the causative agents of coccidiosis in chickens.</title>
        <authorList>
            <person name="Reid A.J."/>
            <person name="Blake D."/>
            <person name="Billington K."/>
            <person name="Browne H."/>
            <person name="Dunn M."/>
            <person name="Hung S."/>
            <person name="Kawahara F."/>
            <person name="Miranda-Saavedra D."/>
            <person name="Mourier T."/>
            <person name="Nagra H."/>
            <person name="Otto T.D."/>
            <person name="Rawlings N."/>
            <person name="Sanchez A."/>
            <person name="Sanders M."/>
            <person name="Subramaniam C."/>
            <person name="Tay Y."/>
            <person name="Dear P."/>
            <person name="Doerig C."/>
            <person name="Gruber A."/>
            <person name="Parkinson J."/>
            <person name="Shirley M."/>
            <person name="Wan K.L."/>
            <person name="Berriman M."/>
            <person name="Tomley F."/>
            <person name="Pain A."/>
        </authorList>
    </citation>
    <scope>NUCLEOTIDE SEQUENCE</scope>
    <source>
        <strain evidence="2">Houghton</strain>
    </source>
</reference>
<organism evidence="2 3">
    <name type="scientific">Eimeria acervulina</name>
    <name type="common">Coccidian parasite</name>
    <dbReference type="NCBI Taxonomy" id="5801"/>
    <lineage>
        <taxon>Eukaryota</taxon>
        <taxon>Sar</taxon>
        <taxon>Alveolata</taxon>
        <taxon>Apicomplexa</taxon>
        <taxon>Conoidasida</taxon>
        <taxon>Coccidia</taxon>
        <taxon>Eucoccidiorida</taxon>
        <taxon>Eimeriorina</taxon>
        <taxon>Eimeriidae</taxon>
        <taxon>Eimeria</taxon>
    </lineage>
</organism>
<dbReference type="RefSeq" id="XP_013251028.1">
    <property type="nucleotide sequence ID" value="XM_013395574.1"/>
</dbReference>